<dbReference type="RefSeq" id="WP_160558728.1">
    <property type="nucleotide sequence ID" value="NZ_QZDT01000003.1"/>
</dbReference>
<evidence type="ECO:0000313" key="1">
    <source>
        <dbReference type="EMBL" id="NBJ91639.1"/>
    </source>
</evidence>
<evidence type="ECO:0000313" key="2">
    <source>
        <dbReference type="Proteomes" id="UP001154420"/>
    </source>
</evidence>
<keyword evidence="2" id="KW-1185">Reference proteome</keyword>
<reference evidence="1" key="1">
    <citation type="submission" date="2018-09" db="EMBL/GenBank/DDBJ databases">
        <title>Murine metabolic-syndrome-specific gut microbial biobank.</title>
        <authorList>
            <person name="Liu C."/>
        </authorList>
    </citation>
    <scope>NUCLEOTIDE SEQUENCE</scope>
    <source>
        <strain evidence="1">D42-62</strain>
    </source>
</reference>
<protein>
    <submittedName>
        <fullName evidence="1">Uncharacterized protein</fullName>
    </submittedName>
</protein>
<organism evidence="1 2">
    <name type="scientific">Parablautia muri</name>
    <dbReference type="NCBI Taxonomy" id="2320879"/>
    <lineage>
        <taxon>Bacteria</taxon>
        <taxon>Bacillati</taxon>
        <taxon>Bacillota</taxon>
        <taxon>Clostridia</taxon>
        <taxon>Lachnospirales</taxon>
        <taxon>Lachnospiraceae</taxon>
        <taxon>Parablautia</taxon>
    </lineage>
</organism>
<dbReference type="EMBL" id="QZDT01000003">
    <property type="protein sequence ID" value="NBJ91639.1"/>
    <property type="molecule type" value="Genomic_DNA"/>
</dbReference>
<dbReference type="OrthoDB" id="6402335at2"/>
<proteinExistence type="predicted"/>
<name>A0A9X5BCT4_9FIRM</name>
<dbReference type="AlphaFoldDB" id="A0A9X5BCT4"/>
<dbReference type="Proteomes" id="UP001154420">
    <property type="component" value="Unassembled WGS sequence"/>
</dbReference>
<gene>
    <name evidence="1" type="ORF">D5281_03290</name>
</gene>
<accession>A0A9X5BCT4</accession>
<comment type="caution">
    <text evidence="1">The sequence shown here is derived from an EMBL/GenBank/DDBJ whole genome shotgun (WGS) entry which is preliminary data.</text>
</comment>
<sequence>MVSLFDSGAGAYYPSYMLMKMDSSLNFDNFEGNRDEQKGTFMHEYCHFIQDVSTTYGYMTYNYNLQELLLKLNLIEVGEDNEVQQNRDYYTFFRGYDSIRDSLVVINKISIEEDPDYKAEYGESDWEYVKVVYNGNKEFVFGGACIAESMAYLSEKRLYEVKVRENEFPYNICQLICEKEYPEMADDMIVLALCEFALLECNSGVFFVKLLRKMKRDKFLTKDVRILEKYVSENYNIGFRGRKQRIEDILACLYPGEIPEFKDIREWIISRFELGCELRDQSNIFLSLCLFSEDAHIRYGCIQTVINLLEFPIMLDNRNYFYSGAYKGGKDIETRYLLGPFVLYEMLDEDGRLVEKECPLLEICSSMDGYRGCKYSHDAEYLVCDDNCMLNLFCKLYGIAFG</sequence>